<dbReference type="RefSeq" id="WP_380222933.1">
    <property type="nucleotide sequence ID" value="NZ_JBHSOF010000001.1"/>
</dbReference>
<dbReference type="InterPro" id="IPR010982">
    <property type="entry name" value="Lambda_DNA-bd_dom_sf"/>
</dbReference>
<evidence type="ECO:0000313" key="3">
    <source>
        <dbReference type="Proteomes" id="UP001595975"/>
    </source>
</evidence>
<dbReference type="SUPFAM" id="SSF47413">
    <property type="entry name" value="lambda repressor-like DNA-binding domains"/>
    <property type="match status" value="1"/>
</dbReference>
<dbReference type="Proteomes" id="UP001595975">
    <property type="component" value="Unassembled WGS sequence"/>
</dbReference>
<name>A0ABW0WX26_9ACTN</name>
<keyword evidence="3" id="KW-1185">Reference proteome</keyword>
<dbReference type="Pfam" id="PF13560">
    <property type="entry name" value="HTH_31"/>
    <property type="match status" value="1"/>
</dbReference>
<comment type="caution">
    <text evidence="2">The sequence shown here is derived from an EMBL/GenBank/DDBJ whole genome shotgun (WGS) entry which is preliminary data.</text>
</comment>
<proteinExistence type="predicted"/>
<feature type="domain" description="HTH cro/C1-type" evidence="1">
    <location>
        <begin position="20"/>
        <end position="55"/>
    </location>
</feature>
<dbReference type="CDD" id="cd00093">
    <property type="entry name" value="HTH_XRE"/>
    <property type="match status" value="1"/>
</dbReference>
<sequence>MVNQDPGLADNRLKAFGTRLRSLRKERGLTQAQLGELINYTGAFISYVELAERRPPFMFALRADAALESGDTLESLWWDLDQTSMLKGFFRYISFESKAVEIRRFEQGVIPGLLQVPAYTRALAHGAAQRGSITLDQAEERAAVVMSRQRILQRRSPPVCHFILDESCIRRPVGGPEAMKAQLTHLEQQAALPNTTVQIAPFAIGEHRSFVWPATLLTLPDQSVLLYSESRLGSAMSRDAHEAAAWERDWRHLRDHSLSHEDSMTMIRTAQALL</sequence>
<dbReference type="EMBL" id="JBHSOF010000001">
    <property type="protein sequence ID" value="MFC5661376.1"/>
    <property type="molecule type" value="Genomic_DNA"/>
</dbReference>
<evidence type="ECO:0000259" key="1">
    <source>
        <dbReference type="PROSITE" id="PS50943"/>
    </source>
</evidence>
<dbReference type="Pfam" id="PF19054">
    <property type="entry name" value="DUF5753"/>
    <property type="match status" value="1"/>
</dbReference>
<dbReference type="PROSITE" id="PS50943">
    <property type="entry name" value="HTH_CROC1"/>
    <property type="match status" value="1"/>
</dbReference>
<reference evidence="3" key="1">
    <citation type="journal article" date="2019" name="Int. J. Syst. Evol. Microbiol.">
        <title>The Global Catalogue of Microorganisms (GCM) 10K type strain sequencing project: providing services to taxonomists for standard genome sequencing and annotation.</title>
        <authorList>
            <consortium name="The Broad Institute Genomics Platform"/>
            <consortium name="The Broad Institute Genome Sequencing Center for Infectious Disease"/>
            <person name="Wu L."/>
            <person name="Ma J."/>
        </authorList>
    </citation>
    <scope>NUCLEOTIDE SEQUENCE [LARGE SCALE GENOMIC DNA]</scope>
    <source>
        <strain evidence="3">CGMCC 4.1437</strain>
    </source>
</reference>
<dbReference type="InterPro" id="IPR043917">
    <property type="entry name" value="DUF5753"/>
</dbReference>
<dbReference type="SMART" id="SM00530">
    <property type="entry name" value="HTH_XRE"/>
    <property type="match status" value="1"/>
</dbReference>
<dbReference type="InterPro" id="IPR001387">
    <property type="entry name" value="Cro/C1-type_HTH"/>
</dbReference>
<gene>
    <name evidence="2" type="ORF">ACFP3U_00110</name>
</gene>
<dbReference type="Gene3D" id="1.10.260.40">
    <property type="entry name" value="lambda repressor-like DNA-binding domains"/>
    <property type="match status" value="1"/>
</dbReference>
<accession>A0ABW0WX26</accession>
<protein>
    <submittedName>
        <fullName evidence="2">Scr1 family TA system antitoxin-like transcriptional regulator</fullName>
    </submittedName>
</protein>
<organism evidence="2 3">
    <name type="scientific">Kitasatospora misakiensis</name>
    <dbReference type="NCBI Taxonomy" id="67330"/>
    <lineage>
        <taxon>Bacteria</taxon>
        <taxon>Bacillati</taxon>
        <taxon>Actinomycetota</taxon>
        <taxon>Actinomycetes</taxon>
        <taxon>Kitasatosporales</taxon>
        <taxon>Streptomycetaceae</taxon>
        <taxon>Kitasatospora</taxon>
    </lineage>
</organism>
<evidence type="ECO:0000313" key="2">
    <source>
        <dbReference type="EMBL" id="MFC5661376.1"/>
    </source>
</evidence>